<dbReference type="Pfam" id="PF05721">
    <property type="entry name" value="PhyH"/>
    <property type="match status" value="1"/>
</dbReference>
<dbReference type="AlphaFoldDB" id="K3W8D1"/>
<evidence type="ECO:0000256" key="1">
    <source>
        <dbReference type="SAM" id="MobiDB-lite"/>
    </source>
</evidence>
<dbReference type="HOGENOM" id="CLU_053011_1_0_1"/>
<dbReference type="Gene3D" id="2.60.120.620">
    <property type="entry name" value="q2cbj1_9rhob like domain"/>
    <property type="match status" value="1"/>
</dbReference>
<evidence type="ECO:0000313" key="2">
    <source>
        <dbReference type="EnsemblProtists" id="PYU1_T001222"/>
    </source>
</evidence>
<evidence type="ECO:0008006" key="4">
    <source>
        <dbReference type="Google" id="ProtNLM"/>
    </source>
</evidence>
<dbReference type="EnsemblProtists" id="PYU1_T001222">
    <property type="protein sequence ID" value="PYU1_T001222"/>
    <property type="gene ID" value="PYU1_G001222"/>
</dbReference>
<dbReference type="InterPro" id="IPR008775">
    <property type="entry name" value="Phytyl_CoA_dOase-like"/>
</dbReference>
<name>K3W8D1_GLOUD</name>
<dbReference type="EMBL" id="GL376626">
    <property type="status" value="NOT_ANNOTATED_CDS"/>
    <property type="molecule type" value="Genomic_DNA"/>
</dbReference>
<accession>K3W8D1</accession>
<reference evidence="3" key="1">
    <citation type="journal article" date="2010" name="Genome Biol.">
        <title>Genome sequence of the necrotrophic plant pathogen Pythium ultimum reveals original pathogenicity mechanisms and effector repertoire.</title>
        <authorList>
            <person name="Levesque C.A."/>
            <person name="Brouwer H."/>
            <person name="Cano L."/>
            <person name="Hamilton J.P."/>
            <person name="Holt C."/>
            <person name="Huitema E."/>
            <person name="Raffaele S."/>
            <person name="Robideau G.P."/>
            <person name="Thines M."/>
            <person name="Win J."/>
            <person name="Zerillo M.M."/>
            <person name="Beakes G.W."/>
            <person name="Boore J.L."/>
            <person name="Busam D."/>
            <person name="Dumas B."/>
            <person name="Ferriera S."/>
            <person name="Fuerstenberg S.I."/>
            <person name="Gachon C.M."/>
            <person name="Gaulin E."/>
            <person name="Govers F."/>
            <person name="Grenville-Briggs L."/>
            <person name="Horner N."/>
            <person name="Hostetler J."/>
            <person name="Jiang R.H."/>
            <person name="Johnson J."/>
            <person name="Krajaejun T."/>
            <person name="Lin H."/>
            <person name="Meijer H.J."/>
            <person name="Moore B."/>
            <person name="Morris P."/>
            <person name="Phuntmart V."/>
            <person name="Puiu D."/>
            <person name="Shetty J."/>
            <person name="Stajich J.E."/>
            <person name="Tripathy S."/>
            <person name="Wawra S."/>
            <person name="van West P."/>
            <person name="Whitty B.R."/>
            <person name="Coutinho P.M."/>
            <person name="Henrissat B."/>
            <person name="Martin F."/>
            <person name="Thomas P.D."/>
            <person name="Tyler B.M."/>
            <person name="De Vries R.P."/>
            <person name="Kamoun S."/>
            <person name="Yandell M."/>
            <person name="Tisserat N."/>
            <person name="Buell C.R."/>
        </authorList>
    </citation>
    <scope>NUCLEOTIDE SEQUENCE</scope>
    <source>
        <strain evidence="3">DAOM:BR144</strain>
    </source>
</reference>
<dbReference type="Proteomes" id="UP000019132">
    <property type="component" value="Unassembled WGS sequence"/>
</dbReference>
<dbReference type="InParanoid" id="K3W8D1"/>
<dbReference type="VEuPathDB" id="FungiDB:PYU1_G001222"/>
<protein>
    <recommendedName>
        <fullName evidence="4">Phytanoyl-CoA dioxygenase</fullName>
    </recommendedName>
</protein>
<keyword evidence="3" id="KW-1185">Reference proteome</keyword>
<evidence type="ECO:0000313" key="3">
    <source>
        <dbReference type="Proteomes" id="UP000019132"/>
    </source>
</evidence>
<reference evidence="3" key="2">
    <citation type="submission" date="2010-04" db="EMBL/GenBank/DDBJ databases">
        <authorList>
            <person name="Buell R."/>
            <person name="Hamilton J."/>
            <person name="Hostetler J."/>
        </authorList>
    </citation>
    <scope>NUCLEOTIDE SEQUENCE [LARGE SCALE GENOMIC DNA]</scope>
    <source>
        <strain evidence="3">DAOM:BR144</strain>
    </source>
</reference>
<sequence length="300" mass="33724">MGKRRRRQHSELEEQQQRHAREYASTDAVPANGSWKRQATEGPLAAREIDAFVRDGFVLLKDAFSEATAAKCRELVWRRLEKDGIRKSDSSTWVERHGIPEIYNGDDDPLWNDVLTPRLHRAVDQLCGQGSWEEFGCGWWMITFPNQADPPWEAAGKWHVDGASYQHHLDSKESGLLAIFCFSDVGPTEGGTALSVGSHVPIAQLLEKNQPRGLKGGAVSYNARKFPRRRVVEVNGKAGDVMLVHPFLLHARSKNLGTRGVDSVRIMCNPNIRLHKKMNLDRADDAYTPVERAIVNALKN</sequence>
<dbReference type="SUPFAM" id="SSF51197">
    <property type="entry name" value="Clavaminate synthase-like"/>
    <property type="match status" value="1"/>
</dbReference>
<feature type="region of interest" description="Disordered" evidence="1">
    <location>
        <begin position="1"/>
        <end position="36"/>
    </location>
</feature>
<proteinExistence type="predicted"/>
<dbReference type="OMA" id="RPRFMAQ"/>
<feature type="compositionally biased region" description="Basic and acidic residues" evidence="1">
    <location>
        <begin position="9"/>
        <end position="24"/>
    </location>
</feature>
<organism evidence="2 3">
    <name type="scientific">Globisporangium ultimum (strain ATCC 200006 / CBS 805.95 / DAOM BR144)</name>
    <name type="common">Pythium ultimum</name>
    <dbReference type="NCBI Taxonomy" id="431595"/>
    <lineage>
        <taxon>Eukaryota</taxon>
        <taxon>Sar</taxon>
        <taxon>Stramenopiles</taxon>
        <taxon>Oomycota</taxon>
        <taxon>Peronosporomycetes</taxon>
        <taxon>Pythiales</taxon>
        <taxon>Pythiaceae</taxon>
        <taxon>Globisporangium</taxon>
    </lineage>
</organism>
<dbReference type="eggNOG" id="ENOG502RQ0Y">
    <property type="taxonomic scope" value="Eukaryota"/>
</dbReference>
<reference evidence="2" key="3">
    <citation type="submission" date="2015-02" db="UniProtKB">
        <authorList>
            <consortium name="EnsemblProtists"/>
        </authorList>
    </citation>
    <scope>IDENTIFICATION</scope>
    <source>
        <strain evidence="2">DAOM BR144</strain>
    </source>
</reference>